<comment type="caution">
    <text evidence="5">The sequence shown here is derived from an EMBL/GenBank/DDBJ whole genome shotgun (WGS) entry which is preliminary data.</text>
</comment>
<dbReference type="Proteomes" id="UP001519290">
    <property type="component" value="Unassembled WGS sequence"/>
</dbReference>
<evidence type="ECO:0000256" key="2">
    <source>
        <dbReference type="ARBA" id="ARBA00023015"/>
    </source>
</evidence>
<dbReference type="InterPro" id="IPR000847">
    <property type="entry name" value="LysR_HTH_N"/>
</dbReference>
<dbReference type="EMBL" id="JAGIOD010000001">
    <property type="protein sequence ID" value="MBP2381566.1"/>
    <property type="molecule type" value="Genomic_DNA"/>
</dbReference>
<keyword evidence="3" id="KW-0804">Transcription</keyword>
<proteinExistence type="inferred from homology"/>
<dbReference type="SUPFAM" id="SSF46785">
    <property type="entry name" value="Winged helix' DNA-binding domain"/>
    <property type="match status" value="1"/>
</dbReference>
<keyword evidence="5" id="KW-0238">DNA-binding</keyword>
<reference evidence="5 6" key="1">
    <citation type="submission" date="2021-03" db="EMBL/GenBank/DDBJ databases">
        <title>Sequencing the genomes of 1000 actinobacteria strains.</title>
        <authorList>
            <person name="Klenk H.-P."/>
        </authorList>
    </citation>
    <scope>NUCLEOTIDE SEQUENCE [LARGE SCALE GENOMIC DNA]</scope>
    <source>
        <strain evidence="5 6">DSM 14566</strain>
    </source>
</reference>
<dbReference type="InterPro" id="IPR036390">
    <property type="entry name" value="WH_DNA-bd_sf"/>
</dbReference>
<dbReference type="PROSITE" id="PS50931">
    <property type="entry name" value="HTH_LYSR"/>
    <property type="match status" value="1"/>
</dbReference>
<evidence type="ECO:0000256" key="1">
    <source>
        <dbReference type="ARBA" id="ARBA00009437"/>
    </source>
</evidence>
<evidence type="ECO:0000313" key="5">
    <source>
        <dbReference type="EMBL" id="MBP2381566.1"/>
    </source>
</evidence>
<dbReference type="PANTHER" id="PTHR30126:SF39">
    <property type="entry name" value="HTH-TYPE TRANSCRIPTIONAL REGULATOR CYSL"/>
    <property type="match status" value="1"/>
</dbReference>
<protein>
    <submittedName>
        <fullName evidence="5">DNA-binding transcriptional LysR family regulator</fullName>
    </submittedName>
</protein>
<comment type="similarity">
    <text evidence="1">Belongs to the LysR transcriptional regulatory family.</text>
</comment>
<dbReference type="InterPro" id="IPR036388">
    <property type="entry name" value="WH-like_DNA-bd_sf"/>
</dbReference>
<dbReference type="PRINTS" id="PR00039">
    <property type="entry name" value="HTHLYSR"/>
</dbReference>
<sequence>MEHVIPAWLFTGCLGTLVRVDVVQAWQVVVAVDDYGSISAAADVLALAQPVASRRVLHLEEELGVRLLERGGRGTRPTAVGRSLLPTARRLLEAAAALEAEAAHARRRPWRLGIPRTWSDLDAARLLTALGPDAPEIDLHRAAPTDRLDALQDGGADAALLPAAPDEEAWRQPLGLATAHSQHGSVHLEELRPRRTTVRRTRILLDEEDEVAHVRGRLEQAMDMHGLAADQLAPRGDRARALADLALHGDLLLCTAREARDIGCTWRPLDGIDLHRTSRLELGVGSSLGERTDLVREAFGAVLENEPS</sequence>
<evidence type="ECO:0000259" key="4">
    <source>
        <dbReference type="PROSITE" id="PS50931"/>
    </source>
</evidence>
<evidence type="ECO:0000256" key="3">
    <source>
        <dbReference type="ARBA" id="ARBA00023163"/>
    </source>
</evidence>
<dbReference type="PANTHER" id="PTHR30126">
    <property type="entry name" value="HTH-TYPE TRANSCRIPTIONAL REGULATOR"/>
    <property type="match status" value="1"/>
</dbReference>
<accession>A0ABS4WZP6</accession>
<feature type="domain" description="HTH lysR-type" evidence="4">
    <location>
        <begin position="24"/>
        <end position="78"/>
    </location>
</feature>
<dbReference type="Pfam" id="PF00126">
    <property type="entry name" value="HTH_1"/>
    <property type="match status" value="1"/>
</dbReference>
<dbReference type="GO" id="GO:0003677">
    <property type="term" value="F:DNA binding"/>
    <property type="evidence" value="ECO:0007669"/>
    <property type="project" value="UniProtKB-KW"/>
</dbReference>
<evidence type="ECO:0000313" key="6">
    <source>
        <dbReference type="Proteomes" id="UP001519290"/>
    </source>
</evidence>
<dbReference type="RefSeq" id="WP_245354049.1">
    <property type="nucleotide sequence ID" value="NZ_JBHSKB010000001.1"/>
</dbReference>
<organism evidence="5 6">
    <name type="scientific">Brachybacterium sacelli</name>
    <dbReference type="NCBI Taxonomy" id="173364"/>
    <lineage>
        <taxon>Bacteria</taxon>
        <taxon>Bacillati</taxon>
        <taxon>Actinomycetota</taxon>
        <taxon>Actinomycetes</taxon>
        <taxon>Micrococcales</taxon>
        <taxon>Dermabacteraceae</taxon>
        <taxon>Brachybacterium</taxon>
    </lineage>
</organism>
<gene>
    <name evidence="5" type="ORF">JOF43_001523</name>
</gene>
<keyword evidence="2" id="KW-0805">Transcription regulation</keyword>
<dbReference type="Gene3D" id="1.10.10.10">
    <property type="entry name" value="Winged helix-like DNA-binding domain superfamily/Winged helix DNA-binding domain"/>
    <property type="match status" value="1"/>
</dbReference>
<keyword evidence="6" id="KW-1185">Reference proteome</keyword>
<name>A0ABS4WZP6_9MICO</name>